<evidence type="ECO:0000313" key="5">
    <source>
        <dbReference type="Proteomes" id="UP000019270"/>
    </source>
</evidence>
<dbReference type="Gene3D" id="3.20.20.370">
    <property type="entry name" value="Glycoside hydrolase/deacetylase"/>
    <property type="match status" value="1"/>
</dbReference>
<feature type="domain" description="SH3b" evidence="3">
    <location>
        <begin position="240"/>
        <end position="308"/>
    </location>
</feature>
<dbReference type="AlphaFoldDB" id="W7L310"/>
<keyword evidence="4" id="KW-0624">Polysaccharide degradation</keyword>
<dbReference type="SMR" id="W7L310"/>
<dbReference type="OrthoDB" id="258610at2"/>
<dbReference type="GO" id="GO:0045493">
    <property type="term" value="P:xylan catabolic process"/>
    <property type="evidence" value="ECO:0007669"/>
    <property type="project" value="UniProtKB-KW"/>
</dbReference>
<dbReference type="SMART" id="SM00287">
    <property type="entry name" value="SH3b"/>
    <property type="match status" value="3"/>
</dbReference>
<proteinExistence type="predicted"/>
<dbReference type="Pfam" id="PF01522">
    <property type="entry name" value="Polysacc_deac_1"/>
    <property type="match status" value="1"/>
</dbReference>
<dbReference type="Gene3D" id="2.30.30.40">
    <property type="entry name" value="SH3 Domains"/>
    <property type="match status" value="3"/>
</dbReference>
<dbReference type="eggNOG" id="COG3103">
    <property type="taxonomic scope" value="Bacteria"/>
</dbReference>
<dbReference type="InterPro" id="IPR011330">
    <property type="entry name" value="Glyco_hydro/deAcase_b/a-brl"/>
</dbReference>
<organism evidence="4 5">
    <name type="scientific">Cytobacillus firmus DS1</name>
    <dbReference type="NCBI Taxonomy" id="1307436"/>
    <lineage>
        <taxon>Bacteria</taxon>
        <taxon>Bacillati</taxon>
        <taxon>Bacillota</taxon>
        <taxon>Bacilli</taxon>
        <taxon>Bacillales</taxon>
        <taxon>Bacillaceae</taxon>
        <taxon>Cytobacillus</taxon>
    </lineage>
</organism>
<dbReference type="CDD" id="cd10944">
    <property type="entry name" value="CE4_SmPgdA_like"/>
    <property type="match status" value="1"/>
</dbReference>
<dbReference type="InterPro" id="IPR003646">
    <property type="entry name" value="SH3-like_bac-type"/>
</dbReference>
<sequence>MSNKRLILILICAFLFMPFTGSTMASDLSPAAAAQADITMHSGASDQYQAKALISKSSEFIIIGEFTNSLNEHWLRIKYDGETGWIKDTGIRRMDLNAQYLTSSAANTPIRRGASLSYQHTGDLKHGVMVKIIDTFIRENGEIWVRLSNGNVTGWSRLQDLELFEGTKNYLNKPVFVKSDTQVKRGASSAAKAVYTLKKGKEVTIQSTLINGKEVWHRIADGKRTGWVPADSVANQVNYSAYMYVKDQSAAIRRGASASYKTVSNLTYGQQVKITSEFMNGSGDVWYKVSAGKGLEGWIPGKSVTSRPMKVAYLTIDDGPTVYTNKLLDALNQYDAKATFFMVNGNINTYPKAVKRMVAEGHAVGSHSVTHDKNKFYRSPAAAVSEMKTTRNSIKKVTGVTSNLIRTPYGSIPYMKQNYRNAMTKEYFIMWDWNVDSLDWKFNSSSYVNYTLHYVDMQEKKGQAPIILIHDRKATVNALPSLLSQLKKRGYVLAPLNESMTPHQFKLK</sequence>
<dbReference type="Pfam" id="PF08239">
    <property type="entry name" value="SH3_3"/>
    <property type="match status" value="1"/>
</dbReference>
<keyword evidence="4" id="KW-0858">Xylan degradation</keyword>
<reference evidence="4 5" key="2">
    <citation type="journal article" date="2016" name="Sci. Rep.">
        <title>A novel serine protease, Sep1, from Bacillus firmus DS-1 has nematicidal activity and degrades multiple intestinal-associated nematode proteins.</title>
        <authorList>
            <person name="Geng C."/>
            <person name="Nie X."/>
            <person name="Tang Z."/>
            <person name="Zhang Y."/>
            <person name="Lin J."/>
            <person name="Sun M."/>
            <person name="Peng D."/>
        </authorList>
    </citation>
    <scope>NUCLEOTIDE SEQUENCE [LARGE SCALE GENOMIC DNA]</scope>
    <source>
        <strain evidence="4 5">DS1</strain>
    </source>
</reference>
<dbReference type="InterPro" id="IPR002509">
    <property type="entry name" value="NODB_dom"/>
</dbReference>
<evidence type="ECO:0000313" key="4">
    <source>
        <dbReference type="EMBL" id="EWG09996.1"/>
    </source>
</evidence>
<gene>
    <name evidence="4" type="ORF">PBF_16494</name>
</gene>
<feature type="domain" description="NodB homology" evidence="2">
    <location>
        <begin position="310"/>
        <end position="494"/>
    </location>
</feature>
<dbReference type="SUPFAM" id="SSF82057">
    <property type="entry name" value="Prokaryotic SH3-related domain"/>
    <property type="match status" value="1"/>
</dbReference>
<dbReference type="InterPro" id="IPR050248">
    <property type="entry name" value="Polysacc_deacetylase_ArnD"/>
</dbReference>
<dbReference type="eggNOG" id="COG0726">
    <property type="taxonomic scope" value="Bacteria"/>
</dbReference>
<dbReference type="Proteomes" id="UP000019270">
    <property type="component" value="Unassembled WGS sequence"/>
</dbReference>
<evidence type="ECO:0000259" key="3">
    <source>
        <dbReference type="PROSITE" id="PS51781"/>
    </source>
</evidence>
<reference evidence="5" key="1">
    <citation type="submission" date="2013-03" db="EMBL/GenBank/DDBJ databases">
        <title>Draft genome sequence of Bacillus firmus DS1.</title>
        <authorList>
            <person name="Peng D."/>
            <person name="Zhu L."/>
            <person name="Sun M."/>
        </authorList>
    </citation>
    <scope>NUCLEOTIDE SEQUENCE [LARGE SCALE GENOMIC DNA]</scope>
    <source>
        <strain evidence="5">DS1</strain>
    </source>
</reference>
<feature type="signal peptide" evidence="1">
    <location>
        <begin position="1"/>
        <end position="25"/>
    </location>
</feature>
<evidence type="ECO:0000256" key="1">
    <source>
        <dbReference type="SAM" id="SignalP"/>
    </source>
</evidence>
<keyword evidence="4" id="KW-0326">Glycosidase</keyword>
<name>W7L310_CYTFI</name>
<dbReference type="PROSITE" id="PS51677">
    <property type="entry name" value="NODB"/>
    <property type="match status" value="1"/>
</dbReference>
<dbReference type="PANTHER" id="PTHR10587:SF125">
    <property type="entry name" value="POLYSACCHARIDE DEACETYLASE YHEN-RELATED"/>
    <property type="match status" value="1"/>
</dbReference>
<evidence type="ECO:0000259" key="2">
    <source>
        <dbReference type="PROSITE" id="PS51677"/>
    </source>
</evidence>
<feature type="chain" id="PRO_5004897658" evidence="1">
    <location>
        <begin position="26"/>
        <end position="508"/>
    </location>
</feature>
<keyword evidence="4" id="KW-0378">Hydrolase</keyword>
<dbReference type="Pfam" id="PF13457">
    <property type="entry name" value="GW"/>
    <property type="match status" value="2"/>
</dbReference>
<dbReference type="PROSITE" id="PS51781">
    <property type="entry name" value="SH3B"/>
    <property type="match status" value="1"/>
</dbReference>
<dbReference type="InterPro" id="IPR025987">
    <property type="entry name" value="GW_dom"/>
</dbReference>
<dbReference type="SUPFAM" id="SSF88713">
    <property type="entry name" value="Glycoside hydrolase/deacetylase"/>
    <property type="match status" value="1"/>
</dbReference>
<dbReference type="GO" id="GO:0016798">
    <property type="term" value="F:hydrolase activity, acting on glycosyl bonds"/>
    <property type="evidence" value="ECO:0007669"/>
    <property type="project" value="UniProtKB-KW"/>
</dbReference>
<keyword evidence="1" id="KW-0732">Signal</keyword>
<dbReference type="EMBL" id="APVL01000012">
    <property type="protein sequence ID" value="EWG09996.1"/>
    <property type="molecule type" value="Genomic_DNA"/>
</dbReference>
<dbReference type="PATRIC" id="fig|1307436.3.peg.3538"/>
<dbReference type="GO" id="GO:0016810">
    <property type="term" value="F:hydrolase activity, acting on carbon-nitrogen (but not peptide) bonds"/>
    <property type="evidence" value="ECO:0007669"/>
    <property type="project" value="InterPro"/>
</dbReference>
<protein>
    <submittedName>
        <fullName evidence="4">Xylanase/chitin deacetylase</fullName>
    </submittedName>
</protein>
<comment type="caution">
    <text evidence="4">The sequence shown here is derived from an EMBL/GenBank/DDBJ whole genome shotgun (WGS) entry which is preliminary data.</text>
</comment>
<accession>W7L310</accession>
<keyword evidence="4" id="KW-0119">Carbohydrate metabolism</keyword>
<dbReference type="RefSeq" id="WP_051488919.1">
    <property type="nucleotide sequence ID" value="NZ_APVL01000012.1"/>
</dbReference>
<dbReference type="PANTHER" id="PTHR10587">
    <property type="entry name" value="GLYCOSYL TRANSFERASE-RELATED"/>
    <property type="match status" value="1"/>
</dbReference>